<feature type="transmembrane region" description="Helical" evidence="7">
    <location>
        <begin position="374"/>
        <end position="392"/>
    </location>
</feature>
<evidence type="ECO:0000256" key="5">
    <source>
        <dbReference type="ARBA" id="ARBA00022989"/>
    </source>
</evidence>
<keyword evidence="5 7" id="KW-1133">Transmembrane helix</keyword>
<evidence type="ECO:0000256" key="1">
    <source>
        <dbReference type="ARBA" id="ARBA00004141"/>
    </source>
</evidence>
<dbReference type="InterPro" id="IPR050321">
    <property type="entry name" value="Glycosyltr_2/OpgH_subfam"/>
</dbReference>
<feature type="transmembrane region" description="Helical" evidence="7">
    <location>
        <begin position="329"/>
        <end position="362"/>
    </location>
</feature>
<dbReference type="EMBL" id="CP070968">
    <property type="protein sequence ID" value="QSF55878.1"/>
    <property type="molecule type" value="Genomic_DNA"/>
</dbReference>
<keyword evidence="10" id="KW-1185">Reference proteome</keyword>
<name>A0ABX7LST4_9CAUL</name>
<keyword evidence="6 7" id="KW-0472">Membrane</keyword>
<dbReference type="PANTHER" id="PTHR43867:SF2">
    <property type="entry name" value="CELLULOSE SYNTHASE CATALYTIC SUBUNIT A [UDP-FORMING]"/>
    <property type="match status" value="1"/>
</dbReference>
<evidence type="ECO:0000256" key="4">
    <source>
        <dbReference type="ARBA" id="ARBA00022692"/>
    </source>
</evidence>
<accession>A0ABX7LST4</accession>
<dbReference type="PANTHER" id="PTHR43867">
    <property type="entry name" value="CELLULOSE SYNTHASE CATALYTIC SUBUNIT A [UDP-FORMING]"/>
    <property type="match status" value="1"/>
</dbReference>
<evidence type="ECO:0000259" key="8">
    <source>
        <dbReference type="Pfam" id="PF13632"/>
    </source>
</evidence>
<feature type="domain" description="Glycosyltransferase 2-like" evidence="8">
    <location>
        <begin position="166"/>
        <end position="367"/>
    </location>
</feature>
<dbReference type="Gene3D" id="3.90.550.10">
    <property type="entry name" value="Spore Coat Polysaccharide Biosynthesis Protein SpsA, Chain A"/>
    <property type="match status" value="1"/>
</dbReference>
<keyword evidence="4 7" id="KW-0812">Transmembrane</keyword>
<gene>
    <name evidence="9" type="ORF">JX001_10475</name>
</gene>
<evidence type="ECO:0000256" key="7">
    <source>
        <dbReference type="SAM" id="Phobius"/>
    </source>
</evidence>
<dbReference type="Pfam" id="PF13632">
    <property type="entry name" value="Glyco_trans_2_3"/>
    <property type="match status" value="1"/>
</dbReference>
<feature type="transmembrane region" description="Helical" evidence="7">
    <location>
        <begin position="41"/>
        <end position="66"/>
    </location>
</feature>
<evidence type="ECO:0000256" key="3">
    <source>
        <dbReference type="ARBA" id="ARBA00022679"/>
    </source>
</evidence>
<evidence type="ECO:0000313" key="10">
    <source>
        <dbReference type="Proteomes" id="UP000662957"/>
    </source>
</evidence>
<organism evidence="9 10">
    <name type="scientific">Brevundimonas fontaquae</name>
    <dbReference type="NCBI Taxonomy" id="2813778"/>
    <lineage>
        <taxon>Bacteria</taxon>
        <taxon>Pseudomonadati</taxon>
        <taxon>Pseudomonadota</taxon>
        <taxon>Alphaproteobacteria</taxon>
        <taxon>Caulobacterales</taxon>
        <taxon>Caulobacteraceae</taxon>
        <taxon>Brevundimonas</taxon>
    </lineage>
</organism>
<reference evidence="9 10" key="1">
    <citation type="submission" date="2021-02" db="EMBL/GenBank/DDBJ databases">
        <title>Brevundimonas sp. CS1 genome sequence.</title>
        <authorList>
            <person name="Lee K."/>
            <person name="Choi Y.-J."/>
            <person name="Son H.-R."/>
        </authorList>
    </citation>
    <scope>NUCLEOTIDE SEQUENCE [LARGE SCALE GENOMIC DNA]</scope>
    <source>
        <strain evidence="9 10">CS1</strain>
    </source>
</reference>
<proteinExistence type="predicted"/>
<evidence type="ECO:0000256" key="2">
    <source>
        <dbReference type="ARBA" id="ARBA00022676"/>
    </source>
</evidence>
<protein>
    <submittedName>
        <fullName evidence="9">Glycosyltransferase</fullName>
    </submittedName>
</protein>
<sequence length="458" mass="49733">MRPRRNGASRRTPSGFQVTTLILLTLTSAVALIRWPQTALPVALVLFQAAFVVCALWKAVIGIASLRRPAPAARPIEWPRYTILAALYDEAAVAPQLIANLSRIDYPAHRLEAFIVLEAHDEATLAAAQATPKPPWLKILIAPPGSPQTKPRALNYALGHARGDLVTIYDAEDRPHPQQLRQAAARFVAQPRLGCLQAPLRIRASGKAGSWFLDRQFAFEYAALFEVTLPGMARLGLPFPLGGTSNHIRMTALRGAGGWDAHNVTEDADLGFRLWSLGWKLGVIDSPTWETPPGAMDRWLPQRTRWLKGYMQTWGVHTRRPNALGRRGSLSLVMTLGAAILSAAAHAPTLAWLVLAIAVWALSGVLPPLPGGSLGVLALGVIAAWMSCAVGARRAGLDYRLGDVLAAPAYWALLSLAFVHAAWRLAVEPHVWDKTPHDRDDQMPELTVVALDAGREAA</sequence>
<dbReference type="InterPro" id="IPR001173">
    <property type="entry name" value="Glyco_trans_2-like"/>
</dbReference>
<keyword evidence="3" id="KW-0808">Transferase</keyword>
<evidence type="ECO:0000256" key="6">
    <source>
        <dbReference type="ARBA" id="ARBA00023136"/>
    </source>
</evidence>
<dbReference type="Proteomes" id="UP000662957">
    <property type="component" value="Chromosome"/>
</dbReference>
<keyword evidence="2" id="KW-0328">Glycosyltransferase</keyword>
<comment type="subcellular location">
    <subcellularLocation>
        <location evidence="1">Membrane</location>
        <topology evidence="1">Multi-pass membrane protein</topology>
    </subcellularLocation>
</comment>
<dbReference type="SUPFAM" id="SSF53448">
    <property type="entry name" value="Nucleotide-diphospho-sugar transferases"/>
    <property type="match status" value="1"/>
</dbReference>
<feature type="transmembrane region" description="Helical" evidence="7">
    <location>
        <begin position="404"/>
        <end position="423"/>
    </location>
</feature>
<evidence type="ECO:0000313" key="9">
    <source>
        <dbReference type="EMBL" id="QSF55878.1"/>
    </source>
</evidence>
<dbReference type="InterPro" id="IPR029044">
    <property type="entry name" value="Nucleotide-diphossugar_trans"/>
</dbReference>